<proteinExistence type="predicted"/>
<reference evidence="1 2" key="1">
    <citation type="submission" date="2023-02" db="EMBL/GenBank/DDBJ databases">
        <title>LHISI_Scaffold_Assembly.</title>
        <authorList>
            <person name="Stuart O.P."/>
            <person name="Cleave R."/>
            <person name="Magrath M.J.L."/>
            <person name="Mikheyev A.S."/>
        </authorList>
    </citation>
    <scope>NUCLEOTIDE SEQUENCE [LARGE SCALE GENOMIC DNA]</scope>
    <source>
        <strain evidence="1">Daus_M_001</strain>
        <tissue evidence="1">Leg muscle</tissue>
    </source>
</reference>
<name>A0ABQ9G6M3_9NEOP</name>
<accession>A0ABQ9G6M3</accession>
<organism evidence="1 2">
    <name type="scientific">Dryococelus australis</name>
    <dbReference type="NCBI Taxonomy" id="614101"/>
    <lineage>
        <taxon>Eukaryota</taxon>
        <taxon>Metazoa</taxon>
        <taxon>Ecdysozoa</taxon>
        <taxon>Arthropoda</taxon>
        <taxon>Hexapoda</taxon>
        <taxon>Insecta</taxon>
        <taxon>Pterygota</taxon>
        <taxon>Neoptera</taxon>
        <taxon>Polyneoptera</taxon>
        <taxon>Phasmatodea</taxon>
        <taxon>Verophasmatodea</taxon>
        <taxon>Anareolatae</taxon>
        <taxon>Phasmatidae</taxon>
        <taxon>Eurycanthinae</taxon>
        <taxon>Dryococelus</taxon>
    </lineage>
</organism>
<gene>
    <name evidence="1" type="ORF">PR048_031923</name>
</gene>
<keyword evidence="2" id="KW-1185">Reference proteome</keyword>
<dbReference type="PANTHER" id="PTHR33198:SF20">
    <property type="entry name" value="RETROTRANSPOSON GAG DOMAIN-CONTAINING PROTEIN"/>
    <property type="match status" value="1"/>
</dbReference>
<dbReference type="EMBL" id="JARBHB010000015">
    <property type="protein sequence ID" value="KAJ8868114.1"/>
    <property type="molecule type" value="Genomic_DNA"/>
</dbReference>
<dbReference type="PANTHER" id="PTHR33198">
    <property type="entry name" value="ANK_REP_REGION DOMAIN-CONTAINING PROTEIN-RELATED"/>
    <property type="match status" value="1"/>
</dbReference>
<evidence type="ECO:0000313" key="1">
    <source>
        <dbReference type="EMBL" id="KAJ8868114.1"/>
    </source>
</evidence>
<comment type="caution">
    <text evidence="1">The sequence shown here is derived from an EMBL/GenBank/DDBJ whole genome shotgun (WGS) entry which is preliminary data.</text>
</comment>
<dbReference type="Proteomes" id="UP001159363">
    <property type="component" value="Chromosome 14"/>
</dbReference>
<protein>
    <recommendedName>
        <fullName evidence="3">Peptidase A2 domain-containing protein</fullName>
    </recommendedName>
</protein>
<sequence>MVPEVRVNFMPSVVDFDVPNQGKLGRTWAQPRMPKKIGILMTSVREKGVQVFNTLSLIDESTYDEPKKNTVYEWYLVSKIRQSEGITFDLFLIELKTQATFCEFGKEKDNLIRDTIVFGVNDPTLTELMLQDSALTLNKAEDLCQIYEASKLQTVDIHESGKPGPSLVETIKTTEVCEFSHEYRRCPAYNKQCRTCKGMNHFEAVCKKSAAAVNGVSNVGSVEEGYDDQCSWYMPSFIGKQSVTDKIDSGAQTKVLSLKTVESLSPNPKIFPSQTSLVTYSRPVGKVLLETRCNNKCLLVNFEVVAGDVECILGLKSPVQLELI</sequence>
<dbReference type="InterPro" id="IPR021109">
    <property type="entry name" value="Peptidase_aspartic_dom_sf"/>
</dbReference>
<dbReference type="Gene3D" id="2.40.70.10">
    <property type="entry name" value="Acid Proteases"/>
    <property type="match status" value="1"/>
</dbReference>
<evidence type="ECO:0008006" key="3">
    <source>
        <dbReference type="Google" id="ProtNLM"/>
    </source>
</evidence>
<evidence type="ECO:0000313" key="2">
    <source>
        <dbReference type="Proteomes" id="UP001159363"/>
    </source>
</evidence>